<proteinExistence type="inferred from homology"/>
<dbReference type="InterPro" id="IPR039733">
    <property type="entry name" value="NTAQ1"/>
</dbReference>
<dbReference type="InterPro" id="IPR023128">
    <property type="entry name" value="Prot_N_Gln_amidohydro_ab_roll"/>
</dbReference>
<dbReference type="eggNOG" id="KOG3261">
    <property type="taxonomic scope" value="Eukaryota"/>
</dbReference>
<keyword evidence="11" id="KW-1185">Reference proteome</keyword>
<evidence type="ECO:0000256" key="2">
    <source>
        <dbReference type="ARBA" id="ARBA00011245"/>
    </source>
</evidence>
<dbReference type="GO" id="GO:0005829">
    <property type="term" value="C:cytosol"/>
    <property type="evidence" value="ECO:0007669"/>
    <property type="project" value="TreeGrafter"/>
</dbReference>
<evidence type="ECO:0000256" key="7">
    <source>
        <dbReference type="ARBA" id="ARBA00048768"/>
    </source>
</evidence>
<name>I7LU29_TETTS</name>
<evidence type="ECO:0000313" key="10">
    <source>
        <dbReference type="EMBL" id="EAR89306.2"/>
    </source>
</evidence>
<keyword evidence="5 8" id="KW-0378">Hydrolase</keyword>
<evidence type="ECO:0000256" key="5">
    <source>
        <dbReference type="ARBA" id="ARBA00022801"/>
    </source>
</evidence>
<evidence type="ECO:0000256" key="8">
    <source>
        <dbReference type="RuleBase" id="RU367082"/>
    </source>
</evidence>
<dbReference type="GO" id="GO:0070773">
    <property type="term" value="F:protein-N-terminal glutamine amidohydrolase activity"/>
    <property type="evidence" value="ECO:0007669"/>
    <property type="project" value="UniProtKB-UniRule"/>
</dbReference>
<dbReference type="EMBL" id="GG662821">
    <property type="protein sequence ID" value="EAR89306.2"/>
    <property type="molecule type" value="Genomic_DNA"/>
</dbReference>
<accession>I7LU29</accession>
<dbReference type="GO" id="GO:0008418">
    <property type="term" value="F:protein-N-terminal asparagine amidohydrolase activity"/>
    <property type="evidence" value="ECO:0007669"/>
    <property type="project" value="UniProtKB-UniRule"/>
</dbReference>
<dbReference type="OrthoDB" id="191192at2759"/>
<dbReference type="Gene3D" id="3.10.620.10">
    <property type="entry name" value="Protein N-terminal glutamine amidohydrolase, alpha beta roll"/>
    <property type="match status" value="1"/>
</dbReference>
<dbReference type="KEGG" id="tet:TTHERM_00371210"/>
<organism evidence="10 11">
    <name type="scientific">Tetrahymena thermophila (strain SB210)</name>
    <dbReference type="NCBI Taxonomy" id="312017"/>
    <lineage>
        <taxon>Eukaryota</taxon>
        <taxon>Sar</taxon>
        <taxon>Alveolata</taxon>
        <taxon>Ciliophora</taxon>
        <taxon>Intramacronucleata</taxon>
        <taxon>Oligohymenophorea</taxon>
        <taxon>Hymenostomatida</taxon>
        <taxon>Tetrahymenina</taxon>
        <taxon>Tetrahymenidae</taxon>
        <taxon>Tetrahymena</taxon>
    </lineage>
</organism>
<evidence type="ECO:0000256" key="1">
    <source>
        <dbReference type="ARBA" id="ARBA00008985"/>
    </source>
</evidence>
<dbReference type="InterPro" id="IPR037132">
    <property type="entry name" value="N_Gln_amidohydro_ab_roll_sf"/>
</dbReference>
<dbReference type="RefSeq" id="XP_001009551.2">
    <property type="nucleotide sequence ID" value="XM_001009551.2"/>
</dbReference>
<feature type="domain" description="Protein N-terminal glutamine amidohydrolase alpha beta roll" evidence="9">
    <location>
        <begin position="24"/>
        <end position="215"/>
    </location>
</feature>
<evidence type="ECO:0000256" key="4">
    <source>
        <dbReference type="ARBA" id="ARBA00021247"/>
    </source>
</evidence>
<evidence type="ECO:0000259" key="9">
    <source>
        <dbReference type="Pfam" id="PF09764"/>
    </source>
</evidence>
<evidence type="ECO:0000256" key="6">
    <source>
        <dbReference type="ARBA" id="ARBA00029677"/>
    </source>
</evidence>
<dbReference type="Proteomes" id="UP000009168">
    <property type="component" value="Unassembled WGS sequence"/>
</dbReference>
<dbReference type="AlphaFoldDB" id="I7LU29"/>
<dbReference type="GO" id="GO:0005634">
    <property type="term" value="C:nucleus"/>
    <property type="evidence" value="ECO:0007669"/>
    <property type="project" value="TreeGrafter"/>
</dbReference>
<gene>
    <name evidence="10" type="ORF">TTHERM_00371210</name>
</gene>
<protein>
    <recommendedName>
        <fullName evidence="4 8">Protein N-terminal glutamine amidohydrolase</fullName>
        <ecNumber evidence="3 8">3.5.1.122</ecNumber>
    </recommendedName>
    <alternativeName>
        <fullName evidence="6 8">Protein NH2-terminal glutamine deamidase</fullName>
    </alternativeName>
</protein>
<dbReference type="Pfam" id="PF09764">
    <property type="entry name" value="Nt_Gln_amidase"/>
    <property type="match status" value="1"/>
</dbReference>
<comment type="function">
    <text evidence="8">Mediates the side-chain deamidation of N-terminal glutamine residues to glutamate, an important step in N-end rule pathway of protein degradation. Conversion of the resulting N-terminal glutamine to glutamate renders the protein susceptible to arginylation, polyubiquitination and degradation as specified by the N-end rule. Does not act on substrates with internal or C-terminal glutamine and does not act on non-glutamine residues in any position.</text>
</comment>
<evidence type="ECO:0000313" key="11">
    <source>
        <dbReference type="Proteomes" id="UP000009168"/>
    </source>
</evidence>
<comment type="subunit">
    <text evidence="2 8">Monomer.</text>
</comment>
<dbReference type="InParanoid" id="I7LU29"/>
<dbReference type="STRING" id="312017.I7LU29"/>
<dbReference type="PANTHER" id="PTHR13035:SF0">
    <property type="entry name" value="PROTEIN N-TERMINAL GLUTAMINE AMIDOHYDROLASE"/>
    <property type="match status" value="1"/>
</dbReference>
<comment type="similarity">
    <text evidence="1 8">Belongs to the NTAQ1 family.</text>
</comment>
<evidence type="ECO:0000256" key="3">
    <source>
        <dbReference type="ARBA" id="ARBA00012718"/>
    </source>
</evidence>
<dbReference type="PANTHER" id="PTHR13035">
    <property type="entry name" value="PROTEIN N-TERMINAL GLUTAMINE AMIDOHYDROLASE"/>
    <property type="match status" value="1"/>
</dbReference>
<comment type="catalytic activity">
    <reaction evidence="7 8">
        <text>N-terminal L-glutaminyl-[protein] + H2O = N-terminal L-glutamyl-[protein] + NH4(+)</text>
        <dbReference type="Rhea" id="RHEA:50680"/>
        <dbReference type="Rhea" id="RHEA-COMP:12668"/>
        <dbReference type="Rhea" id="RHEA-COMP:12777"/>
        <dbReference type="ChEBI" id="CHEBI:15377"/>
        <dbReference type="ChEBI" id="CHEBI:28938"/>
        <dbReference type="ChEBI" id="CHEBI:64721"/>
        <dbReference type="ChEBI" id="CHEBI:64722"/>
        <dbReference type="EC" id="3.5.1.122"/>
    </reaction>
</comment>
<dbReference type="EC" id="3.5.1.122" evidence="3 8"/>
<dbReference type="GeneID" id="7845159"/>
<reference evidence="11" key="1">
    <citation type="journal article" date="2006" name="PLoS Biol.">
        <title>Macronuclear genome sequence of the ciliate Tetrahymena thermophila, a model eukaryote.</title>
        <authorList>
            <person name="Eisen J.A."/>
            <person name="Coyne R.S."/>
            <person name="Wu M."/>
            <person name="Wu D."/>
            <person name="Thiagarajan M."/>
            <person name="Wortman J.R."/>
            <person name="Badger J.H."/>
            <person name="Ren Q."/>
            <person name="Amedeo P."/>
            <person name="Jones K.M."/>
            <person name="Tallon L.J."/>
            <person name="Delcher A.L."/>
            <person name="Salzberg S.L."/>
            <person name="Silva J.C."/>
            <person name="Haas B.J."/>
            <person name="Majoros W.H."/>
            <person name="Farzad M."/>
            <person name="Carlton J.M."/>
            <person name="Smith R.K. Jr."/>
            <person name="Garg J."/>
            <person name="Pearlman R.E."/>
            <person name="Karrer K.M."/>
            <person name="Sun L."/>
            <person name="Manning G."/>
            <person name="Elde N.C."/>
            <person name="Turkewitz A.P."/>
            <person name="Asai D.J."/>
            <person name="Wilkes D.E."/>
            <person name="Wang Y."/>
            <person name="Cai H."/>
            <person name="Collins K."/>
            <person name="Stewart B.A."/>
            <person name="Lee S.R."/>
            <person name="Wilamowska K."/>
            <person name="Weinberg Z."/>
            <person name="Ruzzo W.L."/>
            <person name="Wloga D."/>
            <person name="Gaertig J."/>
            <person name="Frankel J."/>
            <person name="Tsao C.-C."/>
            <person name="Gorovsky M.A."/>
            <person name="Keeling P.J."/>
            <person name="Waller R.F."/>
            <person name="Patron N.J."/>
            <person name="Cherry J.M."/>
            <person name="Stover N.A."/>
            <person name="Krieger C.J."/>
            <person name="del Toro C."/>
            <person name="Ryder H.F."/>
            <person name="Williamson S.C."/>
            <person name="Barbeau R.A."/>
            <person name="Hamilton E.P."/>
            <person name="Orias E."/>
        </authorList>
    </citation>
    <scope>NUCLEOTIDE SEQUENCE [LARGE SCALE GENOMIC DNA]</scope>
    <source>
        <strain evidence="11">SB210</strain>
    </source>
</reference>
<sequence length="230" mass="27359">MDTVQQQQNSDQQIPIFQKQEEIYTRCYCEENVYKLCEKFEERVKAGELNKNDHAVFAVFITNQFRQTYIKQQLTGDSKNDYLVMWDYHVILVHKDLKANKSYVYDFDSKLSWGCKFEEYFIKSLLKKYPTSALQTMYRVVESATLIEKFASDRSHMVTKVVKGVKMYQSQPPKYDCIVNKSNETNNLFPFYLEISQQNLSYGNNFMNEIEFNQFIKNYQINTSQKIVNN</sequence>